<gene>
    <name evidence="6" type="ORF">DB31_6893</name>
</gene>
<dbReference type="CDD" id="cd00367">
    <property type="entry name" value="PTS-HPr_like"/>
    <property type="match status" value="1"/>
</dbReference>
<name>A0A085WMS8_9BACT</name>
<evidence type="ECO:0000313" key="7">
    <source>
        <dbReference type="Proteomes" id="UP000028725"/>
    </source>
</evidence>
<comment type="caution">
    <text evidence="6">The sequence shown here is derived from an EMBL/GenBank/DDBJ whole genome shotgun (WGS) entry which is preliminary data.</text>
</comment>
<dbReference type="SUPFAM" id="SSF55594">
    <property type="entry name" value="HPr-like"/>
    <property type="match status" value="1"/>
</dbReference>
<accession>A0A085WMS8</accession>
<dbReference type="STRING" id="394096.DB31_6893"/>
<dbReference type="PATRIC" id="fig|394096.3.peg.2937"/>
<keyword evidence="7" id="KW-1185">Reference proteome</keyword>
<dbReference type="GO" id="GO:0005737">
    <property type="term" value="C:cytoplasm"/>
    <property type="evidence" value="ECO:0007669"/>
    <property type="project" value="UniProtKB-SubCell"/>
</dbReference>
<protein>
    <submittedName>
        <fullName evidence="6">Phosphotransferase system, phosphocarrier protein HPr</fullName>
    </submittedName>
</protein>
<evidence type="ECO:0000256" key="1">
    <source>
        <dbReference type="ARBA" id="ARBA00004496"/>
    </source>
</evidence>
<dbReference type="OrthoDB" id="9798965at2"/>
<dbReference type="InterPro" id="IPR035895">
    <property type="entry name" value="HPr-like_sf"/>
</dbReference>
<comment type="similarity">
    <text evidence="2">Belongs to the HPr family.</text>
</comment>
<dbReference type="PROSITE" id="PS00589">
    <property type="entry name" value="PTS_HPR_SER"/>
    <property type="match status" value="1"/>
</dbReference>
<dbReference type="InterPro" id="IPR002114">
    <property type="entry name" value="PTS_HPr_Ser_P_site"/>
</dbReference>
<comment type="subcellular location">
    <subcellularLocation>
        <location evidence="1">Cytoplasm</location>
    </subcellularLocation>
</comment>
<dbReference type="NCBIfam" id="TIGR01003">
    <property type="entry name" value="PTS_HPr_family"/>
    <property type="match status" value="1"/>
</dbReference>
<dbReference type="InterPro" id="IPR000032">
    <property type="entry name" value="HPr-like"/>
</dbReference>
<dbReference type="PRINTS" id="PR00107">
    <property type="entry name" value="PHOSPHOCPHPR"/>
</dbReference>
<keyword evidence="4" id="KW-0598">Phosphotransferase system</keyword>
<dbReference type="InterPro" id="IPR050399">
    <property type="entry name" value="HPr"/>
</dbReference>
<dbReference type="Pfam" id="PF00381">
    <property type="entry name" value="PTS-HPr"/>
    <property type="match status" value="1"/>
</dbReference>
<dbReference type="EMBL" id="JMCB01000005">
    <property type="protein sequence ID" value="KFE68991.1"/>
    <property type="molecule type" value="Genomic_DNA"/>
</dbReference>
<dbReference type="AlphaFoldDB" id="A0A085WMS8"/>
<keyword evidence="3" id="KW-0963">Cytoplasm</keyword>
<sequence>MANVAEATFEIINELGLHARAAAQLVKVANRFKCETLIEHQGQRANAKSIMGVLMLAAGQGSMVKLSCKGEDADKCLAEIGKLIADRFGEGK</sequence>
<evidence type="ECO:0000256" key="2">
    <source>
        <dbReference type="ARBA" id="ARBA00010736"/>
    </source>
</evidence>
<evidence type="ECO:0000256" key="3">
    <source>
        <dbReference type="ARBA" id="ARBA00022490"/>
    </source>
</evidence>
<dbReference type="PANTHER" id="PTHR33705">
    <property type="entry name" value="PHOSPHOCARRIER PROTEIN HPR"/>
    <property type="match status" value="1"/>
</dbReference>
<keyword evidence="6" id="KW-0808">Transferase</keyword>
<dbReference type="Proteomes" id="UP000028725">
    <property type="component" value="Unassembled WGS sequence"/>
</dbReference>
<reference evidence="6 7" key="1">
    <citation type="submission" date="2014-04" db="EMBL/GenBank/DDBJ databases">
        <title>Genome assembly of Hyalangium minutum DSM 14724.</title>
        <authorList>
            <person name="Sharma G."/>
            <person name="Subramanian S."/>
        </authorList>
    </citation>
    <scope>NUCLEOTIDE SEQUENCE [LARGE SCALE GENOMIC DNA]</scope>
    <source>
        <strain evidence="6 7">DSM 14724</strain>
    </source>
</reference>
<proteinExistence type="inferred from homology"/>
<dbReference type="GO" id="GO:0016740">
    <property type="term" value="F:transferase activity"/>
    <property type="evidence" value="ECO:0007669"/>
    <property type="project" value="UniProtKB-KW"/>
</dbReference>
<dbReference type="Gene3D" id="3.30.1340.10">
    <property type="entry name" value="HPr-like"/>
    <property type="match status" value="1"/>
</dbReference>
<evidence type="ECO:0000313" key="6">
    <source>
        <dbReference type="EMBL" id="KFE68991.1"/>
    </source>
</evidence>
<dbReference type="PROSITE" id="PS51350">
    <property type="entry name" value="PTS_HPR_DOM"/>
    <property type="match status" value="1"/>
</dbReference>
<dbReference type="PANTHER" id="PTHR33705:SF2">
    <property type="entry name" value="PHOSPHOCARRIER PROTEIN NPR"/>
    <property type="match status" value="1"/>
</dbReference>
<evidence type="ECO:0000259" key="5">
    <source>
        <dbReference type="PROSITE" id="PS51350"/>
    </source>
</evidence>
<organism evidence="6 7">
    <name type="scientific">Hyalangium minutum</name>
    <dbReference type="NCBI Taxonomy" id="394096"/>
    <lineage>
        <taxon>Bacteria</taxon>
        <taxon>Pseudomonadati</taxon>
        <taxon>Myxococcota</taxon>
        <taxon>Myxococcia</taxon>
        <taxon>Myxococcales</taxon>
        <taxon>Cystobacterineae</taxon>
        <taxon>Archangiaceae</taxon>
        <taxon>Hyalangium</taxon>
    </lineage>
</organism>
<dbReference type="GO" id="GO:0009401">
    <property type="term" value="P:phosphoenolpyruvate-dependent sugar phosphotransferase system"/>
    <property type="evidence" value="ECO:0007669"/>
    <property type="project" value="UniProtKB-KW"/>
</dbReference>
<dbReference type="PROSITE" id="PS00369">
    <property type="entry name" value="PTS_HPR_HIS"/>
    <property type="match status" value="1"/>
</dbReference>
<feature type="domain" description="HPr" evidence="5">
    <location>
        <begin position="4"/>
        <end position="91"/>
    </location>
</feature>
<dbReference type="RefSeq" id="WP_044187661.1">
    <property type="nucleotide sequence ID" value="NZ_JMCB01000005.1"/>
</dbReference>
<evidence type="ECO:0000256" key="4">
    <source>
        <dbReference type="ARBA" id="ARBA00022683"/>
    </source>
</evidence>
<dbReference type="InterPro" id="IPR001020">
    <property type="entry name" value="PTS_HPr_His_P_site"/>
</dbReference>